<evidence type="ECO:0000313" key="2">
    <source>
        <dbReference type="Proteomes" id="UP001608902"/>
    </source>
</evidence>
<dbReference type="Proteomes" id="UP001608902">
    <property type="component" value="Unassembled WGS sequence"/>
</dbReference>
<evidence type="ECO:0000313" key="1">
    <source>
        <dbReference type="EMBL" id="MFH4979997.1"/>
    </source>
</evidence>
<name>A0ABD6ETI8_9BILA</name>
<protein>
    <submittedName>
        <fullName evidence="1">Uncharacterized protein</fullName>
    </submittedName>
</protein>
<accession>A0ABD6ETI8</accession>
<organism evidence="1 2">
    <name type="scientific">Gnathostoma spinigerum</name>
    <dbReference type="NCBI Taxonomy" id="75299"/>
    <lineage>
        <taxon>Eukaryota</taxon>
        <taxon>Metazoa</taxon>
        <taxon>Ecdysozoa</taxon>
        <taxon>Nematoda</taxon>
        <taxon>Chromadorea</taxon>
        <taxon>Rhabditida</taxon>
        <taxon>Spirurina</taxon>
        <taxon>Gnathostomatomorpha</taxon>
        <taxon>Gnathostomatoidea</taxon>
        <taxon>Gnathostomatidae</taxon>
        <taxon>Gnathostoma</taxon>
    </lineage>
</organism>
<dbReference type="AlphaFoldDB" id="A0ABD6ETI8"/>
<proteinExistence type="predicted"/>
<dbReference type="Pfam" id="PF07062">
    <property type="entry name" value="Clc-like"/>
    <property type="match status" value="1"/>
</dbReference>
<dbReference type="InterPro" id="IPR010761">
    <property type="entry name" value="Clc_prot-like"/>
</dbReference>
<sequence>MRLNWTNRLVKTQVVAVCLICLANFLVFLALLTPAWQVAFDTDVNRYVQSGLWIYCPGATQCWYIFSDDVVNYYEKVDVCRFLLIADCRKKLLRTPYFFGMLKKLTFLSQFGFFSPKLLT</sequence>
<dbReference type="Gene3D" id="1.20.140.150">
    <property type="match status" value="1"/>
</dbReference>
<keyword evidence="2" id="KW-1185">Reference proteome</keyword>
<reference evidence="1 2" key="1">
    <citation type="submission" date="2024-08" db="EMBL/GenBank/DDBJ databases">
        <title>Gnathostoma spinigerum genome.</title>
        <authorList>
            <person name="Gonzalez-Bertolin B."/>
            <person name="Monzon S."/>
            <person name="Zaballos A."/>
            <person name="Jimenez P."/>
            <person name="Dekumyoy P."/>
            <person name="Varona S."/>
            <person name="Cuesta I."/>
            <person name="Sumanam S."/>
            <person name="Adisakwattana P."/>
            <person name="Gasser R.B."/>
            <person name="Hernandez-Gonzalez A."/>
            <person name="Young N.D."/>
            <person name="Perteguer M.J."/>
        </authorList>
    </citation>
    <scope>NUCLEOTIDE SEQUENCE [LARGE SCALE GENOMIC DNA]</scope>
    <source>
        <strain evidence="1">AL3</strain>
        <tissue evidence="1">Liver</tissue>
    </source>
</reference>
<dbReference type="EMBL" id="JBGFUD010004915">
    <property type="protein sequence ID" value="MFH4979997.1"/>
    <property type="molecule type" value="Genomic_DNA"/>
</dbReference>
<gene>
    <name evidence="1" type="ORF">AB6A40_006706</name>
</gene>
<comment type="caution">
    <text evidence="1">The sequence shown here is derived from an EMBL/GenBank/DDBJ whole genome shotgun (WGS) entry which is preliminary data.</text>
</comment>